<keyword evidence="21" id="KW-1185">Reference proteome</keyword>
<feature type="binding site" description="via phosphate group" evidence="14">
    <location>
        <position position="78"/>
    </location>
    <ligand>
        <name>Mg(2+)</name>
        <dbReference type="ChEBI" id="CHEBI:18420"/>
    </ligand>
</feature>
<evidence type="ECO:0000259" key="18">
    <source>
        <dbReference type="Pfam" id="PF21404"/>
    </source>
</evidence>
<evidence type="ECO:0000256" key="12">
    <source>
        <dbReference type="PIRSR" id="PIRSR016408-1"/>
    </source>
</evidence>
<dbReference type="SUPFAM" id="SSF53738">
    <property type="entry name" value="Phosphoglucomutase, first 3 domains"/>
    <property type="match status" value="3"/>
</dbReference>
<dbReference type="Pfam" id="PF00408">
    <property type="entry name" value="PGM_PMM_IV"/>
    <property type="match status" value="1"/>
</dbReference>
<comment type="pathway">
    <text evidence="2 11">Nucleotide-sugar biosynthesis; UDP-N-acetyl-alpha-D-glucosamine biosynthesis; N-acetyl-alpha-D-glucosamine 1-phosphate from alpha-D-glucosamine 6-phosphate (route I): step 2/2.</text>
</comment>
<feature type="transmembrane region" description="Helical" evidence="15">
    <location>
        <begin position="437"/>
        <end position="463"/>
    </location>
</feature>
<feature type="binding site" evidence="13">
    <location>
        <begin position="530"/>
        <end position="534"/>
    </location>
    <ligand>
        <name>substrate</name>
    </ligand>
</feature>
<keyword evidence="15" id="KW-0812">Transmembrane</keyword>
<evidence type="ECO:0000313" key="20">
    <source>
        <dbReference type="EMBL" id="OBA25875.1"/>
    </source>
</evidence>
<dbReference type="Pfam" id="PF02878">
    <property type="entry name" value="PGM_PMM_I"/>
    <property type="match status" value="2"/>
</dbReference>
<evidence type="ECO:0000256" key="14">
    <source>
        <dbReference type="PIRSR" id="PIRSR016408-3"/>
    </source>
</evidence>
<dbReference type="Proteomes" id="UP000092321">
    <property type="component" value="Unassembled WGS sequence"/>
</dbReference>
<evidence type="ECO:0000259" key="17">
    <source>
        <dbReference type="Pfam" id="PF02878"/>
    </source>
</evidence>
<evidence type="ECO:0000256" key="3">
    <source>
        <dbReference type="ARBA" id="ARBA00010231"/>
    </source>
</evidence>
<name>A0A1B7TB10_9ASCO</name>
<keyword evidence="5" id="KW-0597">Phosphoprotein</keyword>
<evidence type="ECO:0000256" key="5">
    <source>
        <dbReference type="ARBA" id="ARBA00022553"/>
    </source>
</evidence>
<dbReference type="UniPathway" id="UPA00113">
    <property type="reaction ID" value="UER00530"/>
</dbReference>
<feature type="binding site" evidence="14">
    <location>
        <position position="318"/>
    </location>
    <ligand>
        <name>Mg(2+)</name>
        <dbReference type="ChEBI" id="CHEBI:18420"/>
    </ligand>
</feature>
<dbReference type="Pfam" id="PF21404">
    <property type="entry name" value="AMG1_III"/>
    <property type="match status" value="1"/>
</dbReference>
<dbReference type="InterPro" id="IPR049022">
    <property type="entry name" value="AMG1_III"/>
</dbReference>
<dbReference type="InterPro" id="IPR016657">
    <property type="entry name" value="PAGM"/>
</dbReference>
<evidence type="ECO:0000256" key="10">
    <source>
        <dbReference type="ARBA" id="ARBA00032065"/>
    </source>
</evidence>
<comment type="similarity">
    <text evidence="3 11">Belongs to the phosphohexose mutase family.</text>
</comment>
<keyword evidence="15" id="KW-0472">Membrane</keyword>
<dbReference type="PANTHER" id="PTHR45955:SF1">
    <property type="entry name" value="PHOSPHOACETYLGLUCOSAMINE MUTASE"/>
    <property type="match status" value="1"/>
</dbReference>
<accession>A0A1B7TB10</accession>
<feature type="active site" description="Phosphoserine intermediate" evidence="12">
    <location>
        <position position="78"/>
    </location>
</feature>
<comment type="caution">
    <text evidence="20">The sequence shown here is derived from an EMBL/GenBank/DDBJ whole genome shotgun (WGS) entry which is preliminary data.</text>
</comment>
<dbReference type="Gene3D" id="3.30.310.50">
    <property type="entry name" value="Alpha-D-phosphohexomutase, C-terminal domain"/>
    <property type="match status" value="1"/>
</dbReference>
<comment type="cofactor">
    <cofactor evidence="11 14">
        <name>Mg(2+)</name>
        <dbReference type="ChEBI" id="CHEBI:18420"/>
    </cofactor>
    <text evidence="11 14">Binds 1 Mg(2+) ion per subunit.</text>
</comment>
<organism evidence="20 21">
    <name type="scientific">Hanseniaspora valbyensis NRRL Y-1626</name>
    <dbReference type="NCBI Taxonomy" id="766949"/>
    <lineage>
        <taxon>Eukaryota</taxon>
        <taxon>Fungi</taxon>
        <taxon>Dikarya</taxon>
        <taxon>Ascomycota</taxon>
        <taxon>Saccharomycotina</taxon>
        <taxon>Saccharomycetes</taxon>
        <taxon>Saccharomycodales</taxon>
        <taxon>Saccharomycodaceae</taxon>
        <taxon>Hanseniaspora</taxon>
    </lineage>
</organism>
<gene>
    <name evidence="20" type="ORF">HANVADRAFT_63325</name>
</gene>
<feature type="binding site" evidence="14">
    <location>
        <position position="316"/>
    </location>
    <ligand>
        <name>Mg(2+)</name>
        <dbReference type="ChEBI" id="CHEBI:18420"/>
    </ligand>
</feature>
<evidence type="ECO:0000256" key="15">
    <source>
        <dbReference type="SAM" id="Phobius"/>
    </source>
</evidence>
<evidence type="ECO:0000256" key="8">
    <source>
        <dbReference type="ARBA" id="ARBA00023235"/>
    </source>
</evidence>
<dbReference type="OrthoDB" id="1928at2759"/>
<evidence type="ECO:0000259" key="16">
    <source>
        <dbReference type="Pfam" id="PF00408"/>
    </source>
</evidence>
<evidence type="ECO:0000256" key="11">
    <source>
        <dbReference type="PIRNR" id="PIRNR016408"/>
    </source>
</evidence>
<dbReference type="InterPro" id="IPR005844">
    <property type="entry name" value="A-D-PHexomutase_a/b/a-I"/>
</dbReference>
<feature type="domain" description="Alpha-D-phosphohexomutase C-terminal" evidence="16">
    <location>
        <begin position="519"/>
        <end position="551"/>
    </location>
</feature>
<dbReference type="GO" id="GO:0005975">
    <property type="term" value="P:carbohydrate metabolic process"/>
    <property type="evidence" value="ECO:0007669"/>
    <property type="project" value="InterPro"/>
</dbReference>
<dbReference type="SUPFAM" id="SSF55957">
    <property type="entry name" value="Phosphoglucomutase, C-terminal domain"/>
    <property type="match status" value="1"/>
</dbReference>
<dbReference type="PROSITE" id="PS00710">
    <property type="entry name" value="PGM_PMM"/>
    <property type="match status" value="1"/>
</dbReference>
<keyword evidence="7 11" id="KW-0460">Magnesium</keyword>
<dbReference type="Gene3D" id="3.40.120.10">
    <property type="entry name" value="Alpha-D-Glucose-1,6-Bisphosphate, subunit A, domain 3"/>
    <property type="match status" value="2"/>
</dbReference>
<dbReference type="EMBL" id="LXPE01000037">
    <property type="protein sequence ID" value="OBA25875.1"/>
    <property type="molecule type" value="Genomic_DNA"/>
</dbReference>
<comment type="function">
    <text evidence="11">Catalyzes the conversion of GlcNAc-6-P into GlcNAc-1-P during the synthesis of uridine diphosphate/UDP-GlcNAc, which is a biosynthetic precursor of chitin and also supplies the amino sugars for N-linked oligosaccharides of glycoproteins.</text>
</comment>
<dbReference type="AlphaFoldDB" id="A0A1B7TB10"/>
<dbReference type="GO" id="GO:0006048">
    <property type="term" value="P:UDP-N-acetylglucosamine biosynthetic process"/>
    <property type="evidence" value="ECO:0007669"/>
    <property type="project" value="UniProtKB-UniRule"/>
</dbReference>
<evidence type="ECO:0000259" key="19">
    <source>
        <dbReference type="Pfam" id="PF21405"/>
    </source>
</evidence>
<feature type="domain" description="Alpha-D-phosphohexomutase alpha/beta/alpha" evidence="17">
    <location>
        <begin position="55"/>
        <end position="112"/>
    </location>
</feature>
<dbReference type="InterPro" id="IPR036900">
    <property type="entry name" value="A-D-PHexomutase_C_sf"/>
</dbReference>
<dbReference type="InterPro" id="IPR049023">
    <property type="entry name" value="AMG1_II"/>
</dbReference>
<comment type="catalytic activity">
    <reaction evidence="1 11">
        <text>N-acetyl-alpha-D-glucosamine 1-phosphate = N-acetyl-D-glucosamine 6-phosphate</text>
        <dbReference type="Rhea" id="RHEA:23804"/>
        <dbReference type="ChEBI" id="CHEBI:57513"/>
        <dbReference type="ChEBI" id="CHEBI:57776"/>
        <dbReference type="EC" id="5.4.2.3"/>
    </reaction>
</comment>
<evidence type="ECO:0000256" key="4">
    <source>
        <dbReference type="ARBA" id="ARBA00012731"/>
    </source>
</evidence>
<feature type="domain" description="Alpha-D-phosphohexomutase alpha/beta/alpha" evidence="17">
    <location>
        <begin position="126"/>
        <end position="202"/>
    </location>
</feature>
<proteinExistence type="inferred from homology"/>
<dbReference type="Pfam" id="PF21405">
    <property type="entry name" value="AMG1_II"/>
    <property type="match status" value="1"/>
</dbReference>
<dbReference type="GO" id="GO:0000287">
    <property type="term" value="F:magnesium ion binding"/>
    <property type="evidence" value="ECO:0007669"/>
    <property type="project" value="InterPro"/>
</dbReference>
<dbReference type="GO" id="GO:0004610">
    <property type="term" value="F:phosphoacetylglucosamine mutase activity"/>
    <property type="evidence" value="ECO:0007669"/>
    <property type="project" value="UniProtKB-UniRule"/>
</dbReference>
<evidence type="ECO:0000256" key="7">
    <source>
        <dbReference type="ARBA" id="ARBA00022842"/>
    </source>
</evidence>
<dbReference type="InterPro" id="IPR016066">
    <property type="entry name" value="A-D-PHexomutase_CS"/>
</dbReference>
<feature type="binding site" evidence="14">
    <location>
        <position position="314"/>
    </location>
    <ligand>
        <name>Mg(2+)</name>
        <dbReference type="ChEBI" id="CHEBI:18420"/>
    </ligand>
</feature>
<dbReference type="PANTHER" id="PTHR45955">
    <property type="entry name" value="PHOSPHOACETYLGLUCOSAMINE MUTASE"/>
    <property type="match status" value="1"/>
</dbReference>
<keyword evidence="15" id="KW-1133">Transmembrane helix</keyword>
<feature type="domain" description="Phosphoacetylglucosamine mutase AMG1" evidence="19">
    <location>
        <begin position="212"/>
        <end position="321"/>
    </location>
</feature>
<reference evidence="21" key="1">
    <citation type="journal article" date="2016" name="Proc. Natl. Acad. Sci. U.S.A.">
        <title>Comparative genomics of biotechnologically important yeasts.</title>
        <authorList>
            <person name="Riley R."/>
            <person name="Haridas S."/>
            <person name="Wolfe K.H."/>
            <person name="Lopes M.R."/>
            <person name="Hittinger C.T."/>
            <person name="Goeker M."/>
            <person name="Salamov A.A."/>
            <person name="Wisecaver J.H."/>
            <person name="Long T.M."/>
            <person name="Calvey C.H."/>
            <person name="Aerts A.L."/>
            <person name="Barry K.W."/>
            <person name="Choi C."/>
            <person name="Clum A."/>
            <person name="Coughlan A.Y."/>
            <person name="Deshpande S."/>
            <person name="Douglass A.P."/>
            <person name="Hanson S.J."/>
            <person name="Klenk H.-P."/>
            <person name="LaButti K.M."/>
            <person name="Lapidus A."/>
            <person name="Lindquist E.A."/>
            <person name="Lipzen A.M."/>
            <person name="Meier-Kolthoff J.P."/>
            <person name="Ohm R.A."/>
            <person name="Otillar R.P."/>
            <person name="Pangilinan J.L."/>
            <person name="Peng Y."/>
            <person name="Rokas A."/>
            <person name="Rosa C.A."/>
            <person name="Scheuner C."/>
            <person name="Sibirny A.A."/>
            <person name="Slot J.C."/>
            <person name="Stielow J.B."/>
            <person name="Sun H."/>
            <person name="Kurtzman C.P."/>
            <person name="Blackwell M."/>
            <person name="Grigoriev I.V."/>
            <person name="Jeffries T.W."/>
        </authorList>
    </citation>
    <scope>NUCLEOTIDE SEQUENCE [LARGE SCALE GENOMIC DNA]</scope>
    <source>
        <strain evidence="21">NRRL Y-1626</strain>
    </source>
</reference>
<dbReference type="FunFam" id="3.30.310.50:FF:000003">
    <property type="entry name" value="Phosphoacetylglucosamine mutase"/>
    <property type="match status" value="1"/>
</dbReference>
<evidence type="ECO:0000256" key="6">
    <source>
        <dbReference type="ARBA" id="ARBA00022723"/>
    </source>
</evidence>
<keyword evidence="8 11" id="KW-0413">Isomerase</keyword>
<protein>
    <recommendedName>
        <fullName evidence="4 11">Phosphoacetylglucosamine mutase</fullName>
        <shortName evidence="11">PAGM</shortName>
        <ecNumber evidence="4 11">5.4.2.3</ecNumber>
    </recommendedName>
    <alternativeName>
        <fullName evidence="10 11">Acetylglucosamine phosphomutase</fullName>
    </alternativeName>
    <alternativeName>
        <fullName evidence="9 11">N-acetylglucosamine-phosphate mutase</fullName>
    </alternativeName>
</protein>
<dbReference type="InterPro" id="IPR005843">
    <property type="entry name" value="A-D-PHexomutase_C"/>
</dbReference>
<sequence length="567" mass="64307">MSAAYIESILNKQYLQKTFNELASQRPRKSNAINFTYGTSGFRMDSSKLDIPLFATALITFLRSLYCNKFIGIMITASHNPPQDNGFKTIEPKGEMLPHSWESYVTSIANSVYENDYLKFEANMLNIIDTIFKACPLEKKDTSLRIILGRDTRSSSLPFANFLNDFFTNLTTLKTENVIVLDYGIVTTPQLHFIVRKHTADNIFEQMDLTKEYFDAFFIPFIKLLSKVANLQSFNTLIIDCANGVGALQLEKLLPLYEKHSPQLKLELINTNYQDCSKLNVECGADFVKTNQKLPGGISEEFANNPNFLFCSLDGDSDRIIFYCLTADKKFCLLDGDKMATLIGEFFIEKLPAPLLESIKLGIVQTAYANGSSTAYIKDVLKLDARCAKTGVKNLHHDAVENFDVGIYFEANGHGTVIFNDKFMQALSKYKLEEFELFISLINQAVGDAITDLFIVVIILLLLKLDPRDWFKKYDDLPNTLIKCVVPDRSEFETFDNERQLSKPIGLQEMIDQIVNETNNSDKKNRCFVRASGTEDVVRIYCESSKQENLTIITTKVLEAIKQITNK</sequence>
<evidence type="ECO:0000313" key="21">
    <source>
        <dbReference type="Proteomes" id="UP000092321"/>
    </source>
</evidence>
<keyword evidence="6 11" id="KW-0479">Metal-binding</keyword>
<feature type="domain" description="Phosphoacetylglucosamine mutase AMG1" evidence="18">
    <location>
        <begin position="335"/>
        <end position="461"/>
    </location>
</feature>
<evidence type="ECO:0000256" key="2">
    <source>
        <dbReference type="ARBA" id="ARBA00004865"/>
    </source>
</evidence>
<dbReference type="EC" id="5.4.2.3" evidence="4 11"/>
<evidence type="ECO:0000256" key="13">
    <source>
        <dbReference type="PIRSR" id="PIRSR016408-2"/>
    </source>
</evidence>
<dbReference type="PIRSF" id="PIRSF016408">
    <property type="entry name" value="PAGM"/>
    <property type="match status" value="1"/>
</dbReference>
<feature type="binding site" evidence="13">
    <location>
        <position position="539"/>
    </location>
    <ligand>
        <name>substrate</name>
    </ligand>
</feature>
<dbReference type="CDD" id="cd03086">
    <property type="entry name" value="PGM3"/>
    <property type="match status" value="1"/>
</dbReference>
<evidence type="ECO:0000256" key="1">
    <source>
        <dbReference type="ARBA" id="ARBA00000558"/>
    </source>
</evidence>
<feature type="binding site" evidence="13">
    <location>
        <begin position="410"/>
        <end position="412"/>
    </location>
    <ligand>
        <name>substrate</name>
    </ligand>
</feature>
<dbReference type="InterPro" id="IPR016055">
    <property type="entry name" value="A-D-PHexomutase_a/b/a-I/II/III"/>
</dbReference>
<evidence type="ECO:0000256" key="9">
    <source>
        <dbReference type="ARBA" id="ARBA00031926"/>
    </source>
</evidence>